<reference evidence="9" key="1">
    <citation type="submission" date="2021-03" db="EMBL/GenBank/DDBJ databases">
        <authorList>
            <person name="Li Z."/>
            <person name="Yang C."/>
        </authorList>
    </citation>
    <scope>NUCLEOTIDE SEQUENCE</scope>
    <source>
        <strain evidence="9">Dzin_1.0</strain>
        <tissue evidence="9">Leaf</tissue>
    </source>
</reference>
<name>A0A9D5CTR7_9LILI</name>
<dbReference type="SMART" id="SM00355">
    <property type="entry name" value="ZnF_C2H2"/>
    <property type="match status" value="3"/>
</dbReference>
<evidence type="ECO:0000256" key="5">
    <source>
        <dbReference type="ARBA" id="ARBA00023015"/>
    </source>
</evidence>
<dbReference type="GO" id="GO:0008270">
    <property type="term" value="F:zinc ion binding"/>
    <property type="evidence" value="ECO:0007669"/>
    <property type="project" value="UniProtKB-KW"/>
</dbReference>
<dbReference type="InterPro" id="IPR055185">
    <property type="entry name" value="C2CH-4th_BIRD-IDD"/>
</dbReference>
<dbReference type="EMBL" id="JAGGNH010000003">
    <property type="protein sequence ID" value="KAJ0978233.1"/>
    <property type="molecule type" value="Genomic_DNA"/>
</dbReference>
<dbReference type="Gene3D" id="3.30.160.60">
    <property type="entry name" value="Classic Zinc Finger"/>
    <property type="match status" value="2"/>
</dbReference>
<evidence type="ECO:0000256" key="3">
    <source>
        <dbReference type="ARBA" id="ARBA00022771"/>
    </source>
</evidence>
<sequence length="455" mass="52041">MATNRFVCEICNKGFQRDQNLQLHRRGHNLPWKLRQRPVGREVRRRVYVCPERNCVHHNPSRALGDLTGIKKHYCRKHGERKWKCEKCSKMYAVYSDWKAHMKVCGTREYKCDCGTIFSRRDNYVAHRAFCDVIMNELPIENEGVGLGLDMNEYPFEVEEEHLEPQRSQKNLATPIGSMQAPMHLRSNNINLNLSTIPDLEPPSIVNYGGTYPRNFPLHTTRADISSAHTLMSMSLNLSGGKGKGKEVIFHNDGGSSSGGFVPGNPEEPSSTVTQLLQTVTNNDSFTCKHKNESKFQGLVVSSMNNRVDLNVAAQYENPDQNPYQVDYQLGSLCDIHQERPRTTFQHLLMGPYPTDEMIAEVEQNMEMVPQQQQQERAPEQLMRVPMQVKPSLPQWMQPQYIQPQYIQQQYMTRDFLGLGGGTEAGFMEEQENRYSSMGVHGGSYHYDNGGRGYN</sequence>
<keyword evidence="5" id="KW-0805">Transcription regulation</keyword>
<evidence type="ECO:0000313" key="9">
    <source>
        <dbReference type="EMBL" id="KAJ0978233.1"/>
    </source>
</evidence>
<keyword evidence="10" id="KW-1185">Reference proteome</keyword>
<evidence type="ECO:0000256" key="6">
    <source>
        <dbReference type="ARBA" id="ARBA00023163"/>
    </source>
</evidence>
<keyword evidence="2" id="KW-0677">Repeat</keyword>
<proteinExistence type="predicted"/>
<reference evidence="9" key="2">
    <citation type="journal article" date="2022" name="Hortic Res">
        <title>The genome of Dioscorea zingiberensis sheds light on the biosynthesis, origin and evolution of the medicinally important diosgenin saponins.</title>
        <authorList>
            <person name="Li Y."/>
            <person name="Tan C."/>
            <person name="Li Z."/>
            <person name="Guo J."/>
            <person name="Li S."/>
            <person name="Chen X."/>
            <person name="Wang C."/>
            <person name="Dai X."/>
            <person name="Yang H."/>
            <person name="Song W."/>
            <person name="Hou L."/>
            <person name="Xu J."/>
            <person name="Tong Z."/>
            <person name="Xu A."/>
            <person name="Yuan X."/>
            <person name="Wang W."/>
            <person name="Yang Q."/>
            <person name="Chen L."/>
            <person name="Sun Z."/>
            <person name="Wang K."/>
            <person name="Pan B."/>
            <person name="Chen J."/>
            <person name="Bao Y."/>
            <person name="Liu F."/>
            <person name="Qi X."/>
            <person name="Gang D.R."/>
            <person name="Wen J."/>
            <person name="Li J."/>
        </authorList>
    </citation>
    <scope>NUCLEOTIDE SEQUENCE</scope>
    <source>
        <strain evidence="9">Dzin_1.0</strain>
    </source>
</reference>
<dbReference type="InterPro" id="IPR055187">
    <property type="entry name" value="C2CH-3rd_BIRD-IDD"/>
</dbReference>
<dbReference type="FunFam" id="3.30.160.60:FF:000449">
    <property type="entry name" value="Zinc finger protein MAGPIE"/>
    <property type="match status" value="1"/>
</dbReference>
<gene>
    <name evidence="9" type="ORF">J5N97_013707</name>
</gene>
<keyword evidence="4" id="KW-0862">Zinc</keyword>
<comment type="caution">
    <text evidence="9">The sequence shown here is derived from an EMBL/GenBank/DDBJ whole genome shotgun (WGS) entry which is preliminary data.</text>
</comment>
<evidence type="ECO:0000256" key="1">
    <source>
        <dbReference type="ARBA" id="ARBA00022723"/>
    </source>
</evidence>
<dbReference type="PROSITE" id="PS00028">
    <property type="entry name" value="ZINC_FINGER_C2H2_1"/>
    <property type="match status" value="1"/>
</dbReference>
<dbReference type="PANTHER" id="PTHR10593">
    <property type="entry name" value="SERINE/THREONINE-PROTEIN KINASE RIO"/>
    <property type="match status" value="1"/>
</dbReference>
<dbReference type="Pfam" id="PF22995">
    <property type="entry name" value="C2CH-3rd_BIRD-IDD"/>
    <property type="match status" value="1"/>
</dbReference>
<organism evidence="9 10">
    <name type="scientific">Dioscorea zingiberensis</name>
    <dbReference type="NCBI Taxonomy" id="325984"/>
    <lineage>
        <taxon>Eukaryota</taxon>
        <taxon>Viridiplantae</taxon>
        <taxon>Streptophyta</taxon>
        <taxon>Embryophyta</taxon>
        <taxon>Tracheophyta</taxon>
        <taxon>Spermatophyta</taxon>
        <taxon>Magnoliopsida</taxon>
        <taxon>Liliopsida</taxon>
        <taxon>Dioscoreales</taxon>
        <taxon>Dioscoreaceae</taxon>
        <taxon>Dioscorea</taxon>
    </lineage>
</organism>
<dbReference type="GO" id="GO:0003700">
    <property type="term" value="F:DNA-binding transcription factor activity"/>
    <property type="evidence" value="ECO:0007669"/>
    <property type="project" value="TreeGrafter"/>
</dbReference>
<dbReference type="GO" id="GO:0005634">
    <property type="term" value="C:nucleus"/>
    <property type="evidence" value="ECO:0007669"/>
    <property type="project" value="TreeGrafter"/>
</dbReference>
<dbReference type="Pfam" id="PF22992">
    <property type="entry name" value="C2CH-4th_BIRD-IDD"/>
    <property type="match status" value="1"/>
</dbReference>
<dbReference type="Pfam" id="PF12874">
    <property type="entry name" value="zf-met"/>
    <property type="match status" value="1"/>
</dbReference>
<evidence type="ECO:0000256" key="2">
    <source>
        <dbReference type="ARBA" id="ARBA00022737"/>
    </source>
</evidence>
<feature type="domain" description="C2H2-type" evidence="8">
    <location>
        <begin position="6"/>
        <end position="28"/>
    </location>
</feature>
<dbReference type="Pfam" id="PF22996">
    <property type="entry name" value="C2H2-2nd_BIRD-IDD"/>
    <property type="match status" value="1"/>
</dbReference>
<dbReference type="PROSITE" id="PS50157">
    <property type="entry name" value="ZINC_FINGER_C2H2_2"/>
    <property type="match status" value="1"/>
</dbReference>
<dbReference type="PANTHER" id="PTHR10593:SF236">
    <property type="entry name" value="PROTEIN INDETERMINATE-DOMAIN 11"/>
    <property type="match status" value="1"/>
</dbReference>
<dbReference type="SUPFAM" id="SSF57667">
    <property type="entry name" value="beta-beta-alpha zinc fingers"/>
    <property type="match status" value="1"/>
</dbReference>
<accession>A0A9D5CTR7</accession>
<dbReference type="OrthoDB" id="6354171at2759"/>
<keyword evidence="6" id="KW-0804">Transcription</keyword>
<evidence type="ECO:0000256" key="4">
    <source>
        <dbReference type="ARBA" id="ARBA00022833"/>
    </source>
</evidence>
<dbReference type="InterPro" id="IPR031140">
    <property type="entry name" value="IDD1-16"/>
</dbReference>
<evidence type="ECO:0000256" key="7">
    <source>
        <dbReference type="PROSITE-ProRule" id="PRU00042"/>
    </source>
</evidence>
<dbReference type="Proteomes" id="UP001085076">
    <property type="component" value="Miscellaneous, Linkage group lg03"/>
</dbReference>
<protein>
    <recommendedName>
        <fullName evidence="8">C2H2-type domain-containing protein</fullName>
    </recommendedName>
</protein>
<evidence type="ECO:0000259" key="8">
    <source>
        <dbReference type="PROSITE" id="PS50157"/>
    </source>
</evidence>
<dbReference type="InterPro" id="IPR036236">
    <property type="entry name" value="Znf_C2H2_sf"/>
</dbReference>
<keyword evidence="1" id="KW-0479">Metal-binding</keyword>
<dbReference type="AlphaFoldDB" id="A0A9D5CTR7"/>
<keyword evidence="3 7" id="KW-0863">Zinc-finger</keyword>
<dbReference type="FunFam" id="3.30.160.60:FF:000131">
    <property type="entry name" value="protein indeterminate-domain 5, chloroplastic-like"/>
    <property type="match status" value="1"/>
</dbReference>
<dbReference type="InterPro" id="IPR055186">
    <property type="entry name" value="C2H2-2nd_BIRD-IDD"/>
</dbReference>
<evidence type="ECO:0000313" key="10">
    <source>
        <dbReference type="Proteomes" id="UP001085076"/>
    </source>
</evidence>
<dbReference type="InterPro" id="IPR013087">
    <property type="entry name" value="Znf_C2H2_type"/>
</dbReference>